<comment type="caution">
    <text evidence="1">The sequence shown here is derived from an EMBL/GenBank/DDBJ whole genome shotgun (WGS) entry which is preliminary data.</text>
</comment>
<keyword evidence="2" id="KW-1185">Reference proteome</keyword>
<dbReference type="AlphaFoldDB" id="A0A934IXS6"/>
<reference evidence="1" key="1">
    <citation type="submission" date="2020-12" db="EMBL/GenBank/DDBJ databases">
        <title>Devosia sp. MSA67 isolated from Mo River.</title>
        <authorList>
            <person name="Ma F."/>
            <person name="Zi Z."/>
        </authorList>
    </citation>
    <scope>NUCLEOTIDE SEQUENCE</scope>
    <source>
        <strain evidence="1">MSA67</strain>
    </source>
</reference>
<dbReference type="RefSeq" id="WP_198877544.1">
    <property type="nucleotide sequence ID" value="NZ_JAEKMH010000004.1"/>
</dbReference>
<name>A0A934IXS6_9HYPH</name>
<proteinExistence type="predicted"/>
<accession>A0A934IXS6</accession>
<evidence type="ECO:0000313" key="1">
    <source>
        <dbReference type="EMBL" id="MBJ3786352.1"/>
    </source>
</evidence>
<gene>
    <name evidence="1" type="ORF">JEQ47_16625</name>
</gene>
<dbReference type="EMBL" id="JAEKMH010000004">
    <property type="protein sequence ID" value="MBJ3786352.1"/>
    <property type="molecule type" value="Genomic_DNA"/>
</dbReference>
<protein>
    <submittedName>
        <fullName evidence="1">Uncharacterized protein</fullName>
    </submittedName>
</protein>
<dbReference type="Proteomes" id="UP000602124">
    <property type="component" value="Unassembled WGS sequence"/>
</dbReference>
<organism evidence="1 2">
    <name type="scientific">Devosia sediminis</name>
    <dbReference type="NCBI Taxonomy" id="2798801"/>
    <lineage>
        <taxon>Bacteria</taxon>
        <taxon>Pseudomonadati</taxon>
        <taxon>Pseudomonadota</taxon>
        <taxon>Alphaproteobacteria</taxon>
        <taxon>Hyphomicrobiales</taxon>
        <taxon>Devosiaceae</taxon>
        <taxon>Devosia</taxon>
    </lineage>
</organism>
<sequence length="65" mass="7116">MIVAIAGLHAYCVPIDKALKHHGLEVANEFDIARHNAQSAAESPATLDDYSEFLGKPTWNQAPDR</sequence>
<evidence type="ECO:0000313" key="2">
    <source>
        <dbReference type="Proteomes" id="UP000602124"/>
    </source>
</evidence>